<proteinExistence type="inferred from homology"/>
<dbReference type="Pfam" id="PF02542">
    <property type="entry name" value="YgbB"/>
    <property type="match status" value="1"/>
</dbReference>
<feature type="binding site" evidence="8">
    <location>
        <begin position="56"/>
        <end position="58"/>
    </location>
    <ligand>
        <name>4-CDP-2-C-methyl-D-erythritol 2-phosphate</name>
        <dbReference type="ChEBI" id="CHEBI:57919"/>
    </ligand>
</feature>
<dbReference type="Gene3D" id="3.30.1330.50">
    <property type="entry name" value="2-C-methyl-D-erythritol 2,4-cyclodiphosphate synthase"/>
    <property type="match status" value="1"/>
</dbReference>
<feature type="binding site" evidence="8">
    <location>
        <begin position="132"/>
        <end position="135"/>
    </location>
    <ligand>
        <name>4-CDP-2-C-methyl-D-erythritol 2-phosphate</name>
        <dbReference type="ChEBI" id="CHEBI:57919"/>
    </ligand>
</feature>
<feature type="binding site" evidence="8">
    <location>
        <position position="139"/>
    </location>
    <ligand>
        <name>4-CDP-2-C-methyl-D-erythritol 2-phosphate</name>
        <dbReference type="ChEBI" id="CHEBI:57919"/>
    </ligand>
</feature>
<dbReference type="GO" id="GO:0046872">
    <property type="term" value="F:metal ion binding"/>
    <property type="evidence" value="ECO:0007669"/>
    <property type="project" value="UniProtKB-KW"/>
</dbReference>
<dbReference type="GO" id="GO:0019288">
    <property type="term" value="P:isopentenyl diphosphate biosynthetic process, methylerythritol 4-phosphate pathway"/>
    <property type="evidence" value="ECO:0007669"/>
    <property type="project" value="UniProtKB-UniRule"/>
</dbReference>
<evidence type="ECO:0000256" key="3">
    <source>
        <dbReference type="ARBA" id="ARBA00008480"/>
    </source>
</evidence>
<dbReference type="AlphaFoldDB" id="A0A1H0L4R4"/>
<comment type="pathway">
    <text evidence="2 8">Isoprenoid biosynthesis; isopentenyl diphosphate biosynthesis via DXP pathway; isopentenyl diphosphate from 1-deoxy-D-xylulose 5-phosphate: step 4/6.</text>
</comment>
<evidence type="ECO:0000313" key="12">
    <source>
        <dbReference type="Proteomes" id="UP000198778"/>
    </source>
</evidence>
<evidence type="ECO:0000256" key="1">
    <source>
        <dbReference type="ARBA" id="ARBA00000200"/>
    </source>
</evidence>
<dbReference type="PANTHER" id="PTHR43181">
    <property type="entry name" value="2-C-METHYL-D-ERYTHRITOL 2,4-CYCLODIPHOSPHATE SYNTHASE, CHLOROPLASTIC"/>
    <property type="match status" value="1"/>
</dbReference>
<dbReference type="EMBL" id="FNIL01000025">
    <property type="protein sequence ID" value="SDO63228.1"/>
    <property type="molecule type" value="Genomic_DNA"/>
</dbReference>
<comment type="function">
    <text evidence="8">Involved in the biosynthesis of isopentenyl diphosphate (IPP) and dimethylallyl diphosphate (DMAPP), two major building blocks of isoprenoid compounds. Catalyzes the conversion of 4-diphosphocytidyl-2-C-methyl-D-erythritol 2-phosphate (CDP-ME2P) to 2-C-methyl-D-erythritol 2,4-cyclodiphosphate (ME-CPP) with a corresponding release of cytidine 5-monophosphate (CMP).</text>
</comment>
<feature type="binding site" evidence="8">
    <location>
        <position position="10"/>
    </location>
    <ligand>
        <name>a divalent metal cation</name>
        <dbReference type="ChEBI" id="CHEBI:60240"/>
    </ligand>
</feature>
<dbReference type="EC" id="4.6.1.12" evidence="4 8"/>
<feature type="binding site" evidence="8">
    <location>
        <begin position="8"/>
        <end position="10"/>
    </location>
    <ligand>
        <name>4-CDP-2-C-methyl-D-erythritol 2-phosphate</name>
        <dbReference type="ChEBI" id="CHEBI:57919"/>
    </ligand>
</feature>
<comment type="similarity">
    <text evidence="3 8 9">Belongs to the IspF family.</text>
</comment>
<dbReference type="InterPro" id="IPR003526">
    <property type="entry name" value="MECDP_synthase"/>
</dbReference>
<dbReference type="CDD" id="cd00554">
    <property type="entry name" value="MECDP_synthase"/>
    <property type="match status" value="1"/>
</dbReference>
<dbReference type="Proteomes" id="UP000198778">
    <property type="component" value="Unassembled WGS sequence"/>
</dbReference>
<dbReference type="InterPro" id="IPR020555">
    <property type="entry name" value="MECDP_synthase_CS"/>
</dbReference>
<dbReference type="UniPathway" id="UPA00056">
    <property type="reaction ID" value="UER00095"/>
</dbReference>
<feature type="binding site" evidence="8">
    <location>
        <begin position="34"/>
        <end position="35"/>
    </location>
    <ligand>
        <name>4-CDP-2-C-methyl-D-erythritol 2-phosphate</name>
        <dbReference type="ChEBI" id="CHEBI:57919"/>
    </ligand>
</feature>
<dbReference type="OrthoDB" id="9804336at2"/>
<keyword evidence="7 8" id="KW-0456">Lyase</keyword>
<evidence type="ECO:0000259" key="10">
    <source>
        <dbReference type="Pfam" id="PF02542"/>
    </source>
</evidence>
<dbReference type="HAMAP" id="MF_00107">
    <property type="entry name" value="IspF"/>
    <property type="match status" value="1"/>
</dbReference>
<dbReference type="STRING" id="745820.SAMN04488053_1251"/>
<keyword evidence="12" id="KW-1185">Reference proteome</keyword>
<dbReference type="PANTHER" id="PTHR43181:SF1">
    <property type="entry name" value="2-C-METHYL-D-ERYTHRITOL 2,4-CYCLODIPHOSPHATE SYNTHASE, CHLOROPLASTIC"/>
    <property type="match status" value="1"/>
</dbReference>
<feature type="domain" description="2-C-methyl-D-erythritol 2,4-cyclodiphosphate synthase" evidence="10">
    <location>
        <begin position="1"/>
        <end position="154"/>
    </location>
</feature>
<dbReference type="FunFam" id="3.30.1330.50:FF:000001">
    <property type="entry name" value="2-C-methyl-D-erythritol 2,4-cyclodiphosphate synthase"/>
    <property type="match status" value="1"/>
</dbReference>
<comment type="cofactor">
    <cofactor evidence="8">
        <name>a divalent metal cation</name>
        <dbReference type="ChEBI" id="CHEBI:60240"/>
    </cofactor>
    <text evidence="8">Binds 1 divalent metal cation per subunit.</text>
</comment>
<sequence>MRIGQGFDVHQLVEGRPLILGGITIPHEKGLLGHSDADVLLHTIADAALGAIGEGDIGRHFPDTDPDFKDADSGKLLSHVWKIVEERGYKLGNVDCTIMAQKPKMAPYIRQMQEQIASLLHAEAGQVNVKATTTEKLGFTGREEGIASQAVILLVSK</sequence>
<feature type="binding site" evidence="8">
    <location>
        <position position="8"/>
    </location>
    <ligand>
        <name>a divalent metal cation</name>
        <dbReference type="ChEBI" id="CHEBI:60240"/>
    </ligand>
</feature>
<accession>A0A1H0L4R4</accession>
<feature type="binding site" evidence="8">
    <location>
        <position position="142"/>
    </location>
    <ligand>
        <name>4-CDP-2-C-methyl-D-erythritol 2-phosphate</name>
        <dbReference type="ChEBI" id="CHEBI:57919"/>
    </ligand>
</feature>
<evidence type="ECO:0000256" key="5">
    <source>
        <dbReference type="ARBA" id="ARBA00022723"/>
    </source>
</evidence>
<dbReference type="InterPro" id="IPR036571">
    <property type="entry name" value="MECDP_synthase_sf"/>
</dbReference>
<feature type="site" description="Transition state stabilizer" evidence="8">
    <location>
        <position position="133"/>
    </location>
</feature>
<feature type="site" description="Transition state stabilizer" evidence="8">
    <location>
        <position position="34"/>
    </location>
</feature>
<keyword evidence="6 8" id="KW-0414">Isoprene biosynthesis</keyword>
<dbReference type="RefSeq" id="WP_090844776.1">
    <property type="nucleotide sequence ID" value="NZ_FNIL01000025.1"/>
</dbReference>
<comment type="catalytic activity">
    <reaction evidence="1 8 9">
        <text>4-CDP-2-C-methyl-D-erythritol 2-phosphate = 2-C-methyl-D-erythritol 2,4-cyclic diphosphate + CMP</text>
        <dbReference type="Rhea" id="RHEA:23864"/>
        <dbReference type="ChEBI" id="CHEBI:57919"/>
        <dbReference type="ChEBI" id="CHEBI:58483"/>
        <dbReference type="ChEBI" id="CHEBI:60377"/>
        <dbReference type="EC" id="4.6.1.12"/>
    </reaction>
</comment>
<organism evidence="11 12">
    <name type="scientific">Alkalicoccus daliensis</name>
    <dbReference type="NCBI Taxonomy" id="745820"/>
    <lineage>
        <taxon>Bacteria</taxon>
        <taxon>Bacillati</taxon>
        <taxon>Bacillota</taxon>
        <taxon>Bacilli</taxon>
        <taxon>Bacillales</taxon>
        <taxon>Bacillaceae</taxon>
        <taxon>Alkalicoccus</taxon>
    </lineage>
</organism>
<evidence type="ECO:0000256" key="4">
    <source>
        <dbReference type="ARBA" id="ARBA00012579"/>
    </source>
</evidence>
<comment type="subunit">
    <text evidence="8">Homotrimer.</text>
</comment>
<evidence type="ECO:0000256" key="2">
    <source>
        <dbReference type="ARBA" id="ARBA00004709"/>
    </source>
</evidence>
<dbReference type="SUPFAM" id="SSF69765">
    <property type="entry name" value="IpsF-like"/>
    <property type="match status" value="1"/>
</dbReference>
<feature type="binding site" evidence="8">
    <location>
        <begin position="100"/>
        <end position="106"/>
    </location>
    <ligand>
        <name>4-CDP-2-C-methyl-D-erythritol 2-phosphate</name>
        <dbReference type="ChEBI" id="CHEBI:57919"/>
    </ligand>
</feature>
<protein>
    <recommendedName>
        <fullName evidence="4 8">2-C-methyl-D-erythritol 2,4-cyclodiphosphate synthase</fullName>
        <shortName evidence="8">MECDP-synthase</shortName>
        <shortName evidence="8">MECPP-synthase</shortName>
        <shortName evidence="8">MECPS</shortName>
        <ecNumber evidence="4 8">4.6.1.12</ecNumber>
    </recommendedName>
</protein>
<dbReference type="NCBIfam" id="TIGR00151">
    <property type="entry name" value="ispF"/>
    <property type="match status" value="1"/>
</dbReference>
<name>A0A1H0L4R4_9BACI</name>
<feature type="binding site" evidence="8">
    <location>
        <position position="42"/>
    </location>
    <ligand>
        <name>a divalent metal cation</name>
        <dbReference type="ChEBI" id="CHEBI:60240"/>
    </ligand>
</feature>
<evidence type="ECO:0000313" key="11">
    <source>
        <dbReference type="EMBL" id="SDO63228.1"/>
    </source>
</evidence>
<evidence type="ECO:0000256" key="7">
    <source>
        <dbReference type="ARBA" id="ARBA00023239"/>
    </source>
</evidence>
<feature type="binding site" evidence="8">
    <location>
        <begin position="61"/>
        <end position="65"/>
    </location>
    <ligand>
        <name>4-CDP-2-C-methyl-D-erythritol 2-phosphate</name>
        <dbReference type="ChEBI" id="CHEBI:57919"/>
    </ligand>
</feature>
<evidence type="ECO:0000256" key="6">
    <source>
        <dbReference type="ARBA" id="ARBA00023229"/>
    </source>
</evidence>
<dbReference type="PROSITE" id="PS01350">
    <property type="entry name" value="ISPF"/>
    <property type="match status" value="1"/>
</dbReference>
<dbReference type="GO" id="GO:0016114">
    <property type="term" value="P:terpenoid biosynthetic process"/>
    <property type="evidence" value="ECO:0007669"/>
    <property type="project" value="InterPro"/>
</dbReference>
<gene>
    <name evidence="8" type="primary">ispF</name>
    <name evidence="11" type="ORF">SAMN04488053_1251</name>
</gene>
<evidence type="ECO:0000256" key="9">
    <source>
        <dbReference type="RuleBase" id="RU004395"/>
    </source>
</evidence>
<evidence type="ECO:0000256" key="8">
    <source>
        <dbReference type="HAMAP-Rule" id="MF_00107"/>
    </source>
</evidence>
<dbReference type="GO" id="GO:0008685">
    <property type="term" value="F:2-C-methyl-D-erythritol 2,4-cyclodiphosphate synthase activity"/>
    <property type="evidence" value="ECO:0007669"/>
    <property type="project" value="UniProtKB-UniRule"/>
</dbReference>
<keyword evidence="5 8" id="KW-0479">Metal-binding</keyword>
<reference evidence="12" key="1">
    <citation type="submission" date="2016-10" db="EMBL/GenBank/DDBJ databases">
        <authorList>
            <person name="Varghese N."/>
            <person name="Submissions S."/>
        </authorList>
    </citation>
    <scope>NUCLEOTIDE SEQUENCE [LARGE SCALE GENOMIC DNA]</scope>
    <source>
        <strain evidence="12">CGMCC 1.10369</strain>
    </source>
</reference>